<dbReference type="Pfam" id="PF08546">
    <property type="entry name" value="ApbA_C"/>
    <property type="match status" value="1"/>
</dbReference>
<gene>
    <name evidence="3" type="ORF">C1I64_09210</name>
</gene>
<accession>A0A3Q9UZW4</accession>
<dbReference type="Gene3D" id="3.40.50.720">
    <property type="entry name" value="NAD(P)-binding Rossmann-like Domain"/>
    <property type="match status" value="1"/>
</dbReference>
<organism evidence="3 4">
    <name type="scientific">Rathayibacter festucae DSM 15932</name>
    <dbReference type="NCBI Taxonomy" id="1328866"/>
    <lineage>
        <taxon>Bacteria</taxon>
        <taxon>Bacillati</taxon>
        <taxon>Actinomycetota</taxon>
        <taxon>Actinomycetes</taxon>
        <taxon>Micrococcales</taxon>
        <taxon>Microbacteriaceae</taxon>
        <taxon>Rathayibacter</taxon>
    </lineage>
</organism>
<sequence length="325" mass="33116">MSGRFLVIGGGAVGSVLAAQLHLAGQPVVLVARGEHLRLLRENGLRVRRPAGDEIVRLPVADGPAEAAPARGDVLVLAVKAQDAEAALAEWAWTPLAGGGAGAGLPVLTLQNGLAIDDSALRRFATVYGVSIGIAASFLVPGEVVSPSFPTVGVLWIGRHPDAADPRAEEYAAILRGAGFAARAVPDIGAWKARKLLANAANGLDLFEGPAEQHAAARELLVAEARAALAANGLAVAPDDGTRLAVDPVPGHTAGRLSTWQSAARGTSSEIDHLTGEIVLLARRAGVPAPVNERLQLLLGLHGSAAAAAPLPLADLLAPVPVLVE</sequence>
<proteinExistence type="predicted"/>
<dbReference type="SUPFAM" id="SSF48179">
    <property type="entry name" value="6-phosphogluconate dehydrogenase C-terminal domain-like"/>
    <property type="match status" value="1"/>
</dbReference>
<evidence type="ECO:0000259" key="2">
    <source>
        <dbReference type="Pfam" id="PF08546"/>
    </source>
</evidence>
<evidence type="ECO:0000313" key="4">
    <source>
        <dbReference type="Proteomes" id="UP000285317"/>
    </source>
</evidence>
<dbReference type="InterPro" id="IPR013328">
    <property type="entry name" value="6PGD_dom2"/>
</dbReference>
<name>A0A3Q9UZW4_9MICO</name>
<dbReference type="InterPro" id="IPR036291">
    <property type="entry name" value="NAD(P)-bd_dom_sf"/>
</dbReference>
<feature type="domain" description="Ketopantoate reductase C-terminal" evidence="2">
    <location>
        <begin position="218"/>
        <end position="298"/>
    </location>
</feature>
<feature type="domain" description="Ketopantoate reductase N-terminal" evidence="1">
    <location>
        <begin position="6"/>
        <end position="145"/>
    </location>
</feature>
<dbReference type="KEGG" id="rfs:C1I64_09210"/>
<dbReference type="Pfam" id="PF02558">
    <property type="entry name" value="ApbA"/>
    <property type="match status" value="1"/>
</dbReference>
<evidence type="ECO:0000259" key="1">
    <source>
        <dbReference type="Pfam" id="PF02558"/>
    </source>
</evidence>
<dbReference type="Gene3D" id="1.10.1040.10">
    <property type="entry name" value="N-(1-d-carboxylethyl)-l-norvaline Dehydrogenase, domain 2"/>
    <property type="match status" value="1"/>
</dbReference>
<reference evidence="3 4" key="1">
    <citation type="submission" date="2018-03" db="EMBL/GenBank/DDBJ databases">
        <title>Bacteriophage NCPPB3778 and a type I-E CRISPR drive the evolution of the US Biological Select Agent, Rathayibacter toxicus.</title>
        <authorList>
            <person name="Davis E.W.II."/>
            <person name="Tabima J.F."/>
            <person name="Weisberg A.J."/>
            <person name="Dantas Lopes L."/>
            <person name="Wiseman M.S."/>
            <person name="Wiseman M.S."/>
            <person name="Pupko T."/>
            <person name="Belcher M.S."/>
            <person name="Sechler A.J."/>
            <person name="Tancos M.A."/>
            <person name="Schroeder B.K."/>
            <person name="Murray T.D."/>
            <person name="Luster D.G."/>
            <person name="Schneider W.L."/>
            <person name="Rogers E."/>
            <person name="Andreote F.D."/>
            <person name="Grunwald N.J."/>
            <person name="Putnam M.L."/>
            <person name="Chang J.H."/>
        </authorList>
    </citation>
    <scope>NUCLEOTIDE SEQUENCE [LARGE SCALE GENOMIC DNA]</scope>
    <source>
        <strain evidence="3 4">DSM 15932</strain>
    </source>
</reference>
<dbReference type="GO" id="GO:0005737">
    <property type="term" value="C:cytoplasm"/>
    <property type="evidence" value="ECO:0007669"/>
    <property type="project" value="TreeGrafter"/>
</dbReference>
<protein>
    <submittedName>
        <fullName evidence="3">2-dehydropantoate 2-reductase</fullName>
    </submittedName>
</protein>
<dbReference type="PANTHER" id="PTHR21708:SF26">
    <property type="entry name" value="2-DEHYDROPANTOATE 2-REDUCTASE"/>
    <property type="match status" value="1"/>
</dbReference>
<dbReference type="Proteomes" id="UP000285317">
    <property type="component" value="Chromosome"/>
</dbReference>
<dbReference type="AlphaFoldDB" id="A0A3Q9UZW4"/>
<dbReference type="PANTHER" id="PTHR21708">
    <property type="entry name" value="PROBABLE 2-DEHYDROPANTOATE 2-REDUCTASE"/>
    <property type="match status" value="1"/>
</dbReference>
<dbReference type="InterPro" id="IPR013332">
    <property type="entry name" value="KPR_N"/>
</dbReference>
<dbReference type="RefSeq" id="WP_127886987.1">
    <property type="nucleotide sequence ID" value="NZ_CP028137.1"/>
</dbReference>
<dbReference type="InterPro" id="IPR008927">
    <property type="entry name" value="6-PGluconate_DH-like_C_sf"/>
</dbReference>
<evidence type="ECO:0000313" key="3">
    <source>
        <dbReference type="EMBL" id="AZZ52212.1"/>
    </source>
</evidence>
<dbReference type="EMBL" id="CP028137">
    <property type="protein sequence ID" value="AZZ52212.1"/>
    <property type="molecule type" value="Genomic_DNA"/>
</dbReference>
<dbReference type="SUPFAM" id="SSF51735">
    <property type="entry name" value="NAD(P)-binding Rossmann-fold domains"/>
    <property type="match status" value="1"/>
</dbReference>
<dbReference type="InterPro" id="IPR013752">
    <property type="entry name" value="KPA_reductase"/>
</dbReference>
<dbReference type="InterPro" id="IPR051402">
    <property type="entry name" value="KPR-Related"/>
</dbReference>